<dbReference type="Proteomes" id="UP001303473">
    <property type="component" value="Unassembled WGS sequence"/>
</dbReference>
<feature type="non-terminal residue" evidence="3">
    <location>
        <position position="1"/>
    </location>
</feature>
<dbReference type="PANTHER" id="PTHR35391">
    <property type="entry name" value="C2H2-TYPE DOMAIN-CONTAINING PROTEIN-RELATED"/>
    <property type="match status" value="1"/>
</dbReference>
<dbReference type="InterPro" id="IPR058925">
    <property type="entry name" value="zf-C2H2_AcuF"/>
</dbReference>
<gene>
    <name evidence="3" type="ORF">QBC46DRAFT_276311</name>
</gene>
<feature type="region of interest" description="Disordered" evidence="1">
    <location>
        <begin position="437"/>
        <end position="671"/>
    </location>
</feature>
<dbReference type="Pfam" id="PF26082">
    <property type="entry name" value="zf-C2H2_AcuF"/>
    <property type="match status" value="1"/>
</dbReference>
<protein>
    <recommendedName>
        <fullName evidence="2">C2H2-type domain-containing protein</fullName>
    </recommendedName>
</protein>
<evidence type="ECO:0000313" key="4">
    <source>
        <dbReference type="Proteomes" id="UP001303473"/>
    </source>
</evidence>
<feature type="compositionally biased region" description="Acidic residues" evidence="1">
    <location>
        <begin position="531"/>
        <end position="541"/>
    </location>
</feature>
<feature type="compositionally biased region" description="Basic and acidic residues" evidence="1">
    <location>
        <begin position="542"/>
        <end position="553"/>
    </location>
</feature>
<feature type="compositionally biased region" description="Polar residues" evidence="1">
    <location>
        <begin position="577"/>
        <end position="593"/>
    </location>
</feature>
<dbReference type="PANTHER" id="PTHR35391:SF7">
    <property type="entry name" value="C2H2-TYPE DOMAIN-CONTAINING PROTEIN"/>
    <property type="match status" value="1"/>
</dbReference>
<evidence type="ECO:0000313" key="3">
    <source>
        <dbReference type="EMBL" id="KAK3946401.1"/>
    </source>
</evidence>
<dbReference type="AlphaFoldDB" id="A0AAN6SB16"/>
<evidence type="ECO:0000259" key="2">
    <source>
        <dbReference type="PROSITE" id="PS00028"/>
    </source>
</evidence>
<keyword evidence="4" id="KW-1185">Reference proteome</keyword>
<comment type="caution">
    <text evidence="3">The sequence shown here is derived from an EMBL/GenBank/DDBJ whole genome shotgun (WGS) entry which is preliminary data.</text>
</comment>
<dbReference type="PROSITE" id="PS00028">
    <property type="entry name" value="ZINC_FINGER_C2H2_1"/>
    <property type="match status" value="2"/>
</dbReference>
<proteinExistence type="predicted"/>
<dbReference type="EMBL" id="MU853752">
    <property type="protein sequence ID" value="KAK3946401.1"/>
    <property type="molecule type" value="Genomic_DNA"/>
</dbReference>
<feature type="compositionally biased region" description="Low complexity" evidence="1">
    <location>
        <begin position="120"/>
        <end position="131"/>
    </location>
</feature>
<dbReference type="InterPro" id="IPR013087">
    <property type="entry name" value="Znf_C2H2_type"/>
</dbReference>
<feature type="compositionally biased region" description="Basic and acidic residues" evidence="1">
    <location>
        <begin position="594"/>
        <end position="659"/>
    </location>
</feature>
<feature type="region of interest" description="Disordered" evidence="1">
    <location>
        <begin position="103"/>
        <end position="131"/>
    </location>
</feature>
<reference evidence="4" key="1">
    <citation type="journal article" date="2023" name="Mol. Phylogenet. Evol.">
        <title>Genome-scale phylogeny and comparative genomics of the fungal order Sordariales.</title>
        <authorList>
            <person name="Hensen N."/>
            <person name="Bonometti L."/>
            <person name="Westerberg I."/>
            <person name="Brannstrom I.O."/>
            <person name="Guillou S."/>
            <person name="Cros-Aarteil S."/>
            <person name="Calhoun S."/>
            <person name="Haridas S."/>
            <person name="Kuo A."/>
            <person name="Mondo S."/>
            <person name="Pangilinan J."/>
            <person name="Riley R."/>
            <person name="LaButti K."/>
            <person name="Andreopoulos B."/>
            <person name="Lipzen A."/>
            <person name="Chen C."/>
            <person name="Yan M."/>
            <person name="Daum C."/>
            <person name="Ng V."/>
            <person name="Clum A."/>
            <person name="Steindorff A."/>
            <person name="Ohm R.A."/>
            <person name="Martin F."/>
            <person name="Silar P."/>
            <person name="Natvig D.O."/>
            <person name="Lalanne C."/>
            <person name="Gautier V."/>
            <person name="Ament-Velasquez S.L."/>
            <person name="Kruys A."/>
            <person name="Hutchinson M.I."/>
            <person name="Powell A.J."/>
            <person name="Barry K."/>
            <person name="Miller A.N."/>
            <person name="Grigoriev I.V."/>
            <person name="Debuchy R."/>
            <person name="Gladieux P."/>
            <person name="Hiltunen Thoren M."/>
            <person name="Johannesson H."/>
        </authorList>
    </citation>
    <scope>NUCLEOTIDE SEQUENCE [LARGE SCALE GENOMIC DNA]</scope>
    <source>
        <strain evidence="4">CBS 340.73</strain>
    </source>
</reference>
<feature type="domain" description="C2H2-type" evidence="2">
    <location>
        <begin position="409"/>
        <end position="429"/>
    </location>
</feature>
<dbReference type="SMART" id="SM00355">
    <property type="entry name" value="ZnF_C2H2"/>
    <property type="match status" value="3"/>
</dbReference>
<organism evidence="3 4">
    <name type="scientific">Diplogelasinospora grovesii</name>
    <dbReference type="NCBI Taxonomy" id="303347"/>
    <lineage>
        <taxon>Eukaryota</taxon>
        <taxon>Fungi</taxon>
        <taxon>Dikarya</taxon>
        <taxon>Ascomycota</taxon>
        <taxon>Pezizomycotina</taxon>
        <taxon>Sordariomycetes</taxon>
        <taxon>Sordariomycetidae</taxon>
        <taxon>Sordariales</taxon>
        <taxon>Diplogelasinosporaceae</taxon>
        <taxon>Diplogelasinospora</taxon>
    </lineage>
</organism>
<feature type="domain" description="C2H2-type" evidence="2">
    <location>
        <begin position="358"/>
        <end position="381"/>
    </location>
</feature>
<sequence>MGEIVAEVVSRCLSIFKLLLSQERGWNEGHVRLSSVQDEFSRFKVWAGNLGAHRTGRSSLEYRLRDASNLQAHIIGLLQELSQLLQDADSILRGEKLPWDKLPNDDDDVLGNVSGDEHSSSAAGSDTSGSDTELGQILGGITVIIDCLFRLSVEIRNPAPHDRFRQSKLTDTSHYEPFDIQHVQTKFPNLDREIAERLGKAISRRRQYFKYREMHHARLSHGLILETSAIEIIPVSTIASSIPEALKQDTSFDPRALNDDAASDNGVSQTSYATSVATQDELRVPPMPPGAHNGPFECPFCYMMIVASSRSSWKRHVFRDLRPYVCLSKDCEALDQEFGERHQWMDHVLQCHWQIWHCPSSGCPQTFDSASSCEKHVINIHPNAFPASQIPPLVKLSERPMDLAEGVDCPICDQQLKTVKQYQRHVGAHQAQLALFALPSTGKDENTDSDSERPENLERGEGDDTVSGPENTEDEDTPDAYSPKIPNVHGFEFHEFPKEENEEESEKKNEGEKERISDHSILGVPIPDFYANEENEEESEKENEGGKGKKTSDHSLLLQEQARQALMAQQAAKEASDNSSPSQQHPKQQLSRNSSERGDRDRERRDRRERGDRDRERGDSDRERGDSDRERRDRRERGDRDRERGDRDRERGDRDRDTTPRSSWWKKLTGT</sequence>
<accession>A0AAN6SB16</accession>
<feature type="compositionally biased region" description="Low complexity" evidence="1">
    <location>
        <begin position="556"/>
        <end position="572"/>
    </location>
</feature>
<name>A0AAN6SB16_9PEZI</name>
<evidence type="ECO:0000256" key="1">
    <source>
        <dbReference type="SAM" id="MobiDB-lite"/>
    </source>
</evidence>
<feature type="compositionally biased region" description="Basic and acidic residues" evidence="1">
    <location>
        <begin position="491"/>
        <end position="518"/>
    </location>
</feature>
<feature type="compositionally biased region" description="Basic and acidic residues" evidence="1">
    <location>
        <begin position="442"/>
        <end position="462"/>
    </location>
</feature>